<evidence type="ECO:0000256" key="3">
    <source>
        <dbReference type="RuleBase" id="RU000363"/>
    </source>
</evidence>
<dbReference type="GO" id="GO:0016616">
    <property type="term" value="F:oxidoreductase activity, acting on the CH-OH group of donors, NAD or NADP as acceptor"/>
    <property type="evidence" value="ECO:0007669"/>
    <property type="project" value="TreeGrafter"/>
</dbReference>
<keyword evidence="5" id="KW-1185">Reference proteome</keyword>
<dbReference type="PROSITE" id="PS00061">
    <property type="entry name" value="ADH_SHORT"/>
    <property type="match status" value="1"/>
</dbReference>
<dbReference type="AlphaFoldDB" id="A0A8H8RR53"/>
<dbReference type="InterPro" id="IPR036291">
    <property type="entry name" value="NAD(P)-bd_dom_sf"/>
</dbReference>
<dbReference type="InterPro" id="IPR020904">
    <property type="entry name" value="Sc_DH/Rdtase_CS"/>
</dbReference>
<dbReference type="CDD" id="cd05233">
    <property type="entry name" value="SDR_c"/>
    <property type="match status" value="1"/>
</dbReference>
<organism evidence="4 5">
    <name type="scientific">Lachnellula occidentalis</name>
    <dbReference type="NCBI Taxonomy" id="215460"/>
    <lineage>
        <taxon>Eukaryota</taxon>
        <taxon>Fungi</taxon>
        <taxon>Dikarya</taxon>
        <taxon>Ascomycota</taxon>
        <taxon>Pezizomycotina</taxon>
        <taxon>Leotiomycetes</taxon>
        <taxon>Helotiales</taxon>
        <taxon>Lachnaceae</taxon>
        <taxon>Lachnellula</taxon>
    </lineage>
</organism>
<evidence type="ECO:0000256" key="1">
    <source>
        <dbReference type="ARBA" id="ARBA00006484"/>
    </source>
</evidence>
<accession>A0A8H8RR53</accession>
<keyword evidence="2" id="KW-0521">NADP</keyword>
<dbReference type="PRINTS" id="PR00081">
    <property type="entry name" value="GDHRDH"/>
</dbReference>
<dbReference type="OrthoDB" id="37659at2759"/>
<dbReference type="PANTHER" id="PTHR42760">
    <property type="entry name" value="SHORT-CHAIN DEHYDROGENASES/REDUCTASES FAMILY MEMBER"/>
    <property type="match status" value="1"/>
</dbReference>
<dbReference type="Pfam" id="PF13561">
    <property type="entry name" value="adh_short_C2"/>
    <property type="match status" value="1"/>
</dbReference>
<evidence type="ECO:0000313" key="4">
    <source>
        <dbReference type="EMBL" id="TVY40250.1"/>
    </source>
</evidence>
<comment type="similarity">
    <text evidence="1 3">Belongs to the short-chain dehydrogenases/reductases (SDR) family.</text>
</comment>
<comment type="caution">
    <text evidence="4">The sequence shown here is derived from an EMBL/GenBank/DDBJ whole genome shotgun (WGS) entry which is preliminary data.</text>
</comment>
<protein>
    <submittedName>
        <fullName evidence="4">Short chain dehydrogenase</fullName>
    </submittedName>
</protein>
<proteinExistence type="inferred from homology"/>
<dbReference type="Proteomes" id="UP000443090">
    <property type="component" value="Unassembled WGS sequence"/>
</dbReference>
<dbReference type="Gene3D" id="3.40.50.720">
    <property type="entry name" value="NAD(P)-binding Rossmann-like Domain"/>
    <property type="match status" value="1"/>
</dbReference>
<dbReference type="PRINTS" id="PR00080">
    <property type="entry name" value="SDRFAMILY"/>
</dbReference>
<dbReference type="SUPFAM" id="SSF51735">
    <property type="entry name" value="NAD(P)-binding Rossmann-fold domains"/>
    <property type="match status" value="1"/>
</dbReference>
<dbReference type="EMBL" id="QGMI01000464">
    <property type="protein sequence ID" value="TVY40250.1"/>
    <property type="molecule type" value="Genomic_DNA"/>
</dbReference>
<evidence type="ECO:0000313" key="5">
    <source>
        <dbReference type="Proteomes" id="UP000443090"/>
    </source>
</evidence>
<name>A0A8H8RR53_9HELO</name>
<reference evidence="4 5" key="1">
    <citation type="submission" date="2018-05" db="EMBL/GenBank/DDBJ databases">
        <title>Genome sequencing and assembly of the regulated plant pathogen Lachnellula willkommii and related sister species for the development of diagnostic species identification markers.</title>
        <authorList>
            <person name="Giroux E."/>
            <person name="Bilodeau G."/>
        </authorList>
    </citation>
    <scope>NUCLEOTIDE SEQUENCE [LARGE SCALE GENOMIC DNA]</scope>
    <source>
        <strain evidence="4 5">CBS 160.35</strain>
    </source>
</reference>
<evidence type="ECO:0000256" key="2">
    <source>
        <dbReference type="ARBA" id="ARBA00022857"/>
    </source>
</evidence>
<gene>
    <name evidence="4" type="primary">andC</name>
    <name evidence="4" type="ORF">LOCC1_G005012</name>
</gene>
<dbReference type="Pfam" id="PF00106">
    <property type="entry name" value="adh_short"/>
    <property type="match status" value="1"/>
</dbReference>
<sequence>MSFSYHNSNNLLPQRSIDPVGFGKVAIITGCASGIGLATTQLFLAHNYEVTGVDMQDIDYAKIDERDQGRFHFHKGDLIEPGECDEVVRICVAKYGHVLTFLLYSSQALAANLRTSRQKIDVLANIAGILDAYAAADVFTDTEWERVMMVNLTVPTRMIRAVLPFMKANGGSIINVASKAAVSGAAAGVAYTASKHGLLGVTKNTAWRFRDEGVRCNAVLPGESLGPRLKPQILTRHHMNVKSKCAERYLARRELINSRPVHALQGPEASITTAEVANTILFLTSEHARSINGVSLPIDRAWGVI</sequence>
<dbReference type="InterPro" id="IPR002347">
    <property type="entry name" value="SDR_fam"/>
</dbReference>